<feature type="domain" description="Methyltransferase" evidence="1">
    <location>
        <begin position="69"/>
        <end position="191"/>
    </location>
</feature>
<accession>A0A3E0WZM9</accession>
<keyword evidence="3" id="KW-1185">Reference proteome</keyword>
<dbReference type="InterPro" id="IPR025714">
    <property type="entry name" value="Methyltranfer_dom"/>
</dbReference>
<dbReference type="EMBL" id="NFZW01000003">
    <property type="protein sequence ID" value="RFA38541.1"/>
    <property type="molecule type" value="Genomic_DNA"/>
</dbReference>
<dbReference type="InterPro" id="IPR029063">
    <property type="entry name" value="SAM-dependent_MTases_sf"/>
</dbReference>
<organism evidence="2 3">
    <name type="scientific">Alkalilimnicola ehrlichii</name>
    <dbReference type="NCBI Taxonomy" id="351052"/>
    <lineage>
        <taxon>Bacteria</taxon>
        <taxon>Pseudomonadati</taxon>
        <taxon>Pseudomonadota</taxon>
        <taxon>Gammaproteobacteria</taxon>
        <taxon>Chromatiales</taxon>
        <taxon>Ectothiorhodospiraceae</taxon>
        <taxon>Alkalilimnicola</taxon>
    </lineage>
</organism>
<dbReference type="AlphaFoldDB" id="A0A3E0WZM9"/>
<evidence type="ECO:0000313" key="2">
    <source>
        <dbReference type="EMBL" id="RFA38541.1"/>
    </source>
</evidence>
<gene>
    <name evidence="2" type="ORF">CAL65_04105</name>
</gene>
<evidence type="ECO:0000259" key="1">
    <source>
        <dbReference type="Pfam" id="PF13847"/>
    </source>
</evidence>
<dbReference type="Pfam" id="PF13847">
    <property type="entry name" value="Methyltransf_31"/>
    <property type="match status" value="1"/>
</dbReference>
<proteinExistence type="predicted"/>
<dbReference type="Proteomes" id="UP000256763">
    <property type="component" value="Unassembled WGS sequence"/>
</dbReference>
<protein>
    <recommendedName>
        <fullName evidence="1">Methyltransferase domain-containing protein</fullName>
    </recommendedName>
</protein>
<dbReference type="OrthoDB" id="323463at2"/>
<evidence type="ECO:0000313" key="3">
    <source>
        <dbReference type="Proteomes" id="UP000256763"/>
    </source>
</evidence>
<comment type="caution">
    <text evidence="2">The sequence shown here is derived from an EMBL/GenBank/DDBJ whole genome shotgun (WGS) entry which is preliminary data.</text>
</comment>
<dbReference type="RefSeq" id="WP_116302612.1">
    <property type="nucleotide sequence ID" value="NZ_NFZV01000012.1"/>
</dbReference>
<dbReference type="SUPFAM" id="SSF53335">
    <property type="entry name" value="S-adenosyl-L-methionine-dependent methyltransferases"/>
    <property type="match status" value="1"/>
</dbReference>
<dbReference type="CDD" id="cd02440">
    <property type="entry name" value="AdoMet_MTases"/>
    <property type="match status" value="1"/>
</dbReference>
<dbReference type="Gene3D" id="3.40.50.150">
    <property type="entry name" value="Vaccinia Virus protein VP39"/>
    <property type="match status" value="1"/>
</dbReference>
<sequence length="233" mass="26049">MDTRMHKWRIGATCEASVAASRFSTTGYGRFYRWLLLCVILLSFTGCSVSNRANWQQPERVVESLSVTEGAVIADIGSGDGYFTFRFADATGPAGKVYAVDISATVLAKVAERAESESYSQVATVQAGPSDPMLPRPVDIVFVCNTYHHLTDRTDYFRNVKNYLSPGGRVAIIDFDDLPWWGNLMMRSHQTAAATIREEMEQAGYYLVEEHDFLPYQNFLIFAVADSDRLANK</sequence>
<name>A0A3E0WZM9_9GAMM</name>
<reference evidence="3" key="1">
    <citation type="submission" date="2017-05" db="EMBL/GenBank/DDBJ databases">
        <authorList>
            <person name="Sharma S."/>
            <person name="Sidhu C."/>
            <person name="Pinnaka A.K."/>
        </authorList>
    </citation>
    <scope>NUCLEOTIDE SEQUENCE [LARGE SCALE GENOMIC DNA]</scope>
    <source>
        <strain evidence="3">AK93</strain>
    </source>
</reference>
<dbReference type="PANTHER" id="PTHR43861">
    <property type="entry name" value="TRANS-ACONITATE 2-METHYLTRANSFERASE-RELATED"/>
    <property type="match status" value="1"/>
</dbReference>